<keyword evidence="1" id="KW-0472">Membrane</keyword>
<feature type="transmembrane region" description="Helical" evidence="1">
    <location>
        <begin position="29"/>
        <end position="52"/>
    </location>
</feature>
<evidence type="ECO:0000313" key="3">
    <source>
        <dbReference type="Proteomes" id="UP001629392"/>
    </source>
</evidence>
<feature type="transmembrane region" description="Helical" evidence="1">
    <location>
        <begin position="58"/>
        <end position="76"/>
    </location>
</feature>
<evidence type="ECO:0000256" key="1">
    <source>
        <dbReference type="SAM" id="Phobius"/>
    </source>
</evidence>
<organism evidence="2 3">
    <name type="scientific">Paraburkholderia strydomiana</name>
    <dbReference type="NCBI Taxonomy" id="1245417"/>
    <lineage>
        <taxon>Bacteria</taxon>
        <taxon>Pseudomonadati</taxon>
        <taxon>Pseudomonadota</taxon>
        <taxon>Betaproteobacteria</taxon>
        <taxon>Burkholderiales</taxon>
        <taxon>Burkholderiaceae</taxon>
        <taxon>Paraburkholderia</taxon>
    </lineage>
</organism>
<name>A0ABW9EKR7_9BURK</name>
<accession>A0ABW9EKR7</accession>
<evidence type="ECO:0000313" key="2">
    <source>
        <dbReference type="EMBL" id="MFM0719651.1"/>
    </source>
</evidence>
<keyword evidence="3" id="KW-1185">Reference proteome</keyword>
<protein>
    <recommendedName>
        <fullName evidence="4">Phosphoesterase</fullName>
    </recommendedName>
</protein>
<dbReference type="EMBL" id="JAQQCL010000022">
    <property type="protein sequence ID" value="MFM0719651.1"/>
    <property type="molecule type" value="Genomic_DNA"/>
</dbReference>
<feature type="transmembrane region" description="Helical" evidence="1">
    <location>
        <begin position="144"/>
        <end position="161"/>
    </location>
</feature>
<proteinExistence type="predicted"/>
<dbReference type="RefSeq" id="WP_408155707.1">
    <property type="nucleotide sequence ID" value="NZ_JAQQCL010000022.1"/>
</dbReference>
<sequence>MDMFISIHDVYLSISRWKVITRIYSEASIFWKITLWATKALFLAAATFGFFASSWHPYFAALLAITVIWAVSFQRARSEVFAELYRLHPKPMRYFSKNYQYIRYLTFKNRLEADSLAARAKEVLAFTDTLNDPHPRSPIMSHPLITFMLGAVLAILSGGAGHWPMQYVVGVIMVLVLMAYVSCMILDVTQRPTSDLKEFRQFLLWVNDQSGIHP</sequence>
<gene>
    <name evidence="2" type="ORF">PQQ73_25350</name>
</gene>
<evidence type="ECO:0008006" key="4">
    <source>
        <dbReference type="Google" id="ProtNLM"/>
    </source>
</evidence>
<feature type="transmembrane region" description="Helical" evidence="1">
    <location>
        <begin position="167"/>
        <end position="188"/>
    </location>
</feature>
<keyword evidence="1" id="KW-0812">Transmembrane</keyword>
<keyword evidence="1" id="KW-1133">Transmembrane helix</keyword>
<comment type="caution">
    <text evidence="2">The sequence shown here is derived from an EMBL/GenBank/DDBJ whole genome shotgun (WGS) entry which is preliminary data.</text>
</comment>
<reference evidence="2 3" key="1">
    <citation type="journal article" date="2024" name="Chem. Sci.">
        <title>Discovery of megapolipeptins by genome mining of a Burkholderiales bacteria collection.</title>
        <authorList>
            <person name="Paulo B.S."/>
            <person name="Recchia M.J.J."/>
            <person name="Lee S."/>
            <person name="Fergusson C.H."/>
            <person name="Romanowski S.B."/>
            <person name="Hernandez A."/>
            <person name="Krull N."/>
            <person name="Liu D.Y."/>
            <person name="Cavanagh H."/>
            <person name="Bos A."/>
            <person name="Gray C.A."/>
            <person name="Murphy B.T."/>
            <person name="Linington R.G."/>
            <person name="Eustaquio A.S."/>
        </authorList>
    </citation>
    <scope>NUCLEOTIDE SEQUENCE [LARGE SCALE GENOMIC DNA]</scope>
    <source>
        <strain evidence="2 3">RL17-350-BIC-E</strain>
    </source>
</reference>
<dbReference type="Proteomes" id="UP001629392">
    <property type="component" value="Unassembled WGS sequence"/>
</dbReference>